<dbReference type="SUPFAM" id="SSF48239">
    <property type="entry name" value="Terpenoid cyclases/Protein prenyltransferases"/>
    <property type="match status" value="1"/>
</dbReference>
<dbReference type="InterPro" id="IPR001906">
    <property type="entry name" value="Terpene_synth_N"/>
</dbReference>
<dbReference type="GO" id="GO:0010333">
    <property type="term" value="F:terpene synthase activity"/>
    <property type="evidence" value="ECO:0007669"/>
    <property type="project" value="InterPro"/>
</dbReference>
<proteinExistence type="predicted"/>
<dbReference type="InterPro" id="IPR005630">
    <property type="entry name" value="Terpene_synthase_metal-bd"/>
</dbReference>
<evidence type="ECO:0000313" key="8">
    <source>
        <dbReference type="Proteomes" id="UP001141552"/>
    </source>
</evidence>
<accession>A0A9Q0G0G3</accession>
<dbReference type="GO" id="GO:0016114">
    <property type="term" value="P:terpenoid biosynthetic process"/>
    <property type="evidence" value="ECO:0007669"/>
    <property type="project" value="InterPro"/>
</dbReference>
<comment type="caution">
    <text evidence="7">The sequence shown here is derived from an EMBL/GenBank/DDBJ whole genome shotgun (WGS) entry which is preliminary data.</text>
</comment>
<keyword evidence="2" id="KW-0479">Metal-binding</keyword>
<dbReference type="OrthoDB" id="1877784at2759"/>
<evidence type="ECO:0000256" key="3">
    <source>
        <dbReference type="ARBA" id="ARBA00022842"/>
    </source>
</evidence>
<dbReference type="AlphaFoldDB" id="A0A9Q0G0G3"/>
<dbReference type="FunFam" id="1.10.600.10:FF:000007">
    <property type="entry name" value="Isoprene synthase, chloroplastic"/>
    <property type="match status" value="1"/>
</dbReference>
<evidence type="ECO:0000259" key="5">
    <source>
        <dbReference type="Pfam" id="PF01397"/>
    </source>
</evidence>
<organism evidence="7 8">
    <name type="scientific">Turnera subulata</name>
    <dbReference type="NCBI Taxonomy" id="218843"/>
    <lineage>
        <taxon>Eukaryota</taxon>
        <taxon>Viridiplantae</taxon>
        <taxon>Streptophyta</taxon>
        <taxon>Embryophyta</taxon>
        <taxon>Tracheophyta</taxon>
        <taxon>Spermatophyta</taxon>
        <taxon>Magnoliopsida</taxon>
        <taxon>eudicotyledons</taxon>
        <taxon>Gunneridae</taxon>
        <taxon>Pentapetalae</taxon>
        <taxon>rosids</taxon>
        <taxon>fabids</taxon>
        <taxon>Malpighiales</taxon>
        <taxon>Passifloraceae</taxon>
        <taxon>Turnera</taxon>
    </lineage>
</organism>
<evidence type="ECO:0000259" key="6">
    <source>
        <dbReference type="Pfam" id="PF03936"/>
    </source>
</evidence>
<dbReference type="Pfam" id="PF01397">
    <property type="entry name" value="Terpene_synth"/>
    <property type="match status" value="1"/>
</dbReference>
<feature type="domain" description="Terpene synthase metal-binding" evidence="6">
    <location>
        <begin position="138"/>
        <end position="373"/>
    </location>
</feature>
<keyword evidence="3" id="KW-0460">Magnesium</keyword>
<dbReference type="Pfam" id="PF03936">
    <property type="entry name" value="Terpene_synth_C"/>
    <property type="match status" value="1"/>
</dbReference>
<reference evidence="7" key="1">
    <citation type="submission" date="2022-02" db="EMBL/GenBank/DDBJ databases">
        <authorList>
            <person name="Henning P.M."/>
            <person name="McCubbin A.G."/>
            <person name="Shore J.S."/>
        </authorList>
    </citation>
    <scope>NUCLEOTIDE SEQUENCE</scope>
    <source>
        <strain evidence="7">F60SS</strain>
        <tissue evidence="7">Leaves</tissue>
    </source>
</reference>
<dbReference type="SFLD" id="SFLDS00005">
    <property type="entry name" value="Isoprenoid_Synthase_Type_I"/>
    <property type="match status" value="1"/>
</dbReference>
<dbReference type="Proteomes" id="UP001141552">
    <property type="component" value="Unassembled WGS sequence"/>
</dbReference>
<evidence type="ECO:0000256" key="2">
    <source>
        <dbReference type="ARBA" id="ARBA00022723"/>
    </source>
</evidence>
<dbReference type="InterPro" id="IPR008930">
    <property type="entry name" value="Terpenoid_cyclase/PrenylTrfase"/>
</dbReference>
<dbReference type="SFLD" id="SFLDG01019">
    <property type="entry name" value="Terpene_Cyclase_Like_1_C_Termi"/>
    <property type="match status" value="1"/>
</dbReference>
<sequence>MAVQAAADQATDQVLRRTVDFHPCIWDDFFIQQASSQDKMLINAWSEQVEVLKEEVRKMLTQDADHDTLERVKLVDAVLRLGIGYHFEKEIEEALEHIHKRHQHQYSGDHQDLVAVALRFRLLRQHGYYVSSGKWRIEIDFKRKIPFARDRMVENYYWALAVFPEPEHGFCRITFTKWAVIATILDDMHDAYGTFDELQLFINTIERWDTSMDDLPEYMKHCFELLLRCLKEYEEETTKRGRPYCAEYLKEAVIMLVKSYFKEATWFKGGHVPPVEEYRQNGAISCDLILFTTACVGCMNDASKEVFYWLNSVPKILITAGDHCRLMDDIATHEFEQKRGHVASVVECYMKEHGVSKEEAHIELQKFIESDWKIMNEELVRETSAATIPKKILRTLLNYLRTMEALYKDGFDAFTDAKTVTKEVLTTLLVTPIPVEA</sequence>
<dbReference type="InterPro" id="IPR050148">
    <property type="entry name" value="Terpene_synthase-like"/>
</dbReference>
<evidence type="ECO:0000256" key="1">
    <source>
        <dbReference type="ARBA" id="ARBA00001946"/>
    </source>
</evidence>
<reference evidence="7" key="2">
    <citation type="journal article" date="2023" name="Plants (Basel)">
        <title>Annotation of the Turnera subulata (Passifloraceae) Draft Genome Reveals the S-Locus Evolved after the Divergence of Turneroideae from Passifloroideae in a Stepwise Manner.</title>
        <authorList>
            <person name="Henning P.M."/>
            <person name="Roalson E.H."/>
            <person name="Mir W."/>
            <person name="McCubbin A.G."/>
            <person name="Shore J.S."/>
        </authorList>
    </citation>
    <scope>NUCLEOTIDE SEQUENCE</scope>
    <source>
        <strain evidence="7">F60SS</strain>
    </source>
</reference>
<dbReference type="PANTHER" id="PTHR31225">
    <property type="entry name" value="OS04G0344100 PROTEIN-RELATED"/>
    <property type="match status" value="1"/>
</dbReference>
<dbReference type="SUPFAM" id="SSF48576">
    <property type="entry name" value="Terpenoid synthases"/>
    <property type="match status" value="1"/>
</dbReference>
<name>A0A9Q0G0G3_9ROSI</name>
<protein>
    <submittedName>
        <fullName evidence="7">Uncharacterized protein</fullName>
    </submittedName>
</protein>
<evidence type="ECO:0000313" key="7">
    <source>
        <dbReference type="EMBL" id="KAJ4840099.1"/>
    </source>
</evidence>
<dbReference type="Gene3D" id="1.10.600.10">
    <property type="entry name" value="Farnesyl Diphosphate Synthase"/>
    <property type="match status" value="1"/>
</dbReference>
<keyword evidence="4" id="KW-0456">Lyase</keyword>
<evidence type="ECO:0000256" key="4">
    <source>
        <dbReference type="ARBA" id="ARBA00023239"/>
    </source>
</evidence>
<dbReference type="GO" id="GO:0000287">
    <property type="term" value="F:magnesium ion binding"/>
    <property type="evidence" value="ECO:0007669"/>
    <property type="project" value="InterPro"/>
</dbReference>
<dbReference type="EMBL" id="JAKUCV010003118">
    <property type="protein sequence ID" value="KAJ4840099.1"/>
    <property type="molecule type" value="Genomic_DNA"/>
</dbReference>
<feature type="domain" description="Terpene synthase N-terminal" evidence="5">
    <location>
        <begin position="25"/>
        <end position="132"/>
    </location>
</feature>
<dbReference type="InterPro" id="IPR034741">
    <property type="entry name" value="Terpene_cyclase-like_1_C"/>
</dbReference>
<gene>
    <name evidence="7" type="ORF">Tsubulata_024908</name>
</gene>
<dbReference type="PANTHER" id="PTHR31225:SF113">
    <property type="entry name" value="TERPENE SYNTHASE 3-RELATED"/>
    <property type="match status" value="1"/>
</dbReference>
<dbReference type="GO" id="GO:0120252">
    <property type="term" value="P:hydrocarbon metabolic process"/>
    <property type="evidence" value="ECO:0007669"/>
    <property type="project" value="UniProtKB-ARBA"/>
</dbReference>
<keyword evidence="8" id="KW-1185">Reference proteome</keyword>
<comment type="cofactor">
    <cofactor evidence="1">
        <name>Mg(2+)</name>
        <dbReference type="ChEBI" id="CHEBI:18420"/>
    </cofactor>
</comment>
<dbReference type="InterPro" id="IPR008949">
    <property type="entry name" value="Isoprenoid_synthase_dom_sf"/>
</dbReference>